<evidence type="ECO:0000313" key="2">
    <source>
        <dbReference type="EMBL" id="KAK7377804.1"/>
    </source>
</evidence>
<feature type="compositionally biased region" description="Basic and acidic residues" evidence="1">
    <location>
        <begin position="24"/>
        <end position="34"/>
    </location>
</feature>
<name>A0AAN9NQY4_PHACN</name>
<gene>
    <name evidence="2" type="ORF">VNO80_03236</name>
</gene>
<dbReference type="EMBL" id="JAYMYR010000002">
    <property type="protein sequence ID" value="KAK7377804.1"/>
    <property type="molecule type" value="Genomic_DNA"/>
</dbReference>
<comment type="caution">
    <text evidence="2">The sequence shown here is derived from an EMBL/GenBank/DDBJ whole genome shotgun (WGS) entry which is preliminary data.</text>
</comment>
<proteinExistence type="predicted"/>
<dbReference type="AlphaFoldDB" id="A0AAN9NQY4"/>
<sequence length="91" mass="10105">MEGRQGKSCHGPRKKERLFQDPTVRGEEEHDGVSDKPSSTSFDSRRETANADFVPSVAAFETLLVRSVSVARSEGFRFGMNGSIQWSTLVE</sequence>
<feature type="region of interest" description="Disordered" evidence="1">
    <location>
        <begin position="1"/>
        <end position="48"/>
    </location>
</feature>
<evidence type="ECO:0000256" key="1">
    <source>
        <dbReference type="SAM" id="MobiDB-lite"/>
    </source>
</evidence>
<dbReference type="Proteomes" id="UP001374584">
    <property type="component" value="Unassembled WGS sequence"/>
</dbReference>
<organism evidence="2 3">
    <name type="scientific">Phaseolus coccineus</name>
    <name type="common">Scarlet runner bean</name>
    <name type="synonym">Phaseolus multiflorus</name>
    <dbReference type="NCBI Taxonomy" id="3886"/>
    <lineage>
        <taxon>Eukaryota</taxon>
        <taxon>Viridiplantae</taxon>
        <taxon>Streptophyta</taxon>
        <taxon>Embryophyta</taxon>
        <taxon>Tracheophyta</taxon>
        <taxon>Spermatophyta</taxon>
        <taxon>Magnoliopsida</taxon>
        <taxon>eudicotyledons</taxon>
        <taxon>Gunneridae</taxon>
        <taxon>Pentapetalae</taxon>
        <taxon>rosids</taxon>
        <taxon>fabids</taxon>
        <taxon>Fabales</taxon>
        <taxon>Fabaceae</taxon>
        <taxon>Papilionoideae</taxon>
        <taxon>50 kb inversion clade</taxon>
        <taxon>NPAAA clade</taxon>
        <taxon>indigoferoid/millettioid clade</taxon>
        <taxon>Phaseoleae</taxon>
        <taxon>Phaseolus</taxon>
    </lineage>
</organism>
<evidence type="ECO:0000313" key="3">
    <source>
        <dbReference type="Proteomes" id="UP001374584"/>
    </source>
</evidence>
<reference evidence="2 3" key="1">
    <citation type="submission" date="2024-01" db="EMBL/GenBank/DDBJ databases">
        <title>The genomes of 5 underutilized Papilionoideae crops provide insights into root nodulation and disease resistanc.</title>
        <authorList>
            <person name="Jiang F."/>
        </authorList>
    </citation>
    <scope>NUCLEOTIDE SEQUENCE [LARGE SCALE GENOMIC DNA]</scope>
    <source>
        <strain evidence="2">JINMINGXINNONG_FW02</strain>
        <tissue evidence="2">Leaves</tissue>
    </source>
</reference>
<protein>
    <submittedName>
        <fullName evidence="2">Uncharacterized protein</fullName>
    </submittedName>
</protein>
<accession>A0AAN9NQY4</accession>
<keyword evidence="3" id="KW-1185">Reference proteome</keyword>